<organism evidence="1 2">
    <name type="scientific">Caldanaerobacter subterraneus</name>
    <dbReference type="NCBI Taxonomy" id="911092"/>
    <lineage>
        <taxon>Bacteria</taxon>
        <taxon>Bacillati</taxon>
        <taxon>Bacillota</taxon>
        <taxon>Clostridia</taxon>
        <taxon>Thermoanaerobacterales</taxon>
        <taxon>Thermoanaerobacteraceae</taxon>
        <taxon>Caldanaerobacter</taxon>
    </lineage>
</organism>
<sequence length="54" mass="6247">MWETKINPTKIFELQCKNTTYFGIGSIKKIEDILEVLKHKGIDNVIFVTGKNSY</sequence>
<evidence type="ECO:0000313" key="2">
    <source>
        <dbReference type="Proteomes" id="UP000294886"/>
    </source>
</evidence>
<reference evidence="1 2" key="1">
    <citation type="submission" date="2019-03" db="EMBL/GenBank/DDBJ databases">
        <title>Genomic Encyclopedia of Type Strains, Phase IV (KMG-IV): sequencing the most valuable type-strain genomes for metagenomic binning, comparative biology and taxonomic classification.</title>
        <authorList>
            <person name="Goeker M."/>
        </authorList>
    </citation>
    <scope>NUCLEOTIDE SEQUENCE [LARGE SCALE GENOMIC DNA]</scope>
    <source>
        <strain evidence="1 2">DSM 13054</strain>
    </source>
</reference>
<dbReference type="EMBL" id="SLWU01000064">
    <property type="protein sequence ID" value="TCO53414.1"/>
    <property type="molecule type" value="Genomic_DNA"/>
</dbReference>
<feature type="non-terminal residue" evidence="1">
    <location>
        <position position="54"/>
    </location>
</feature>
<name>A0A4R2J556_9THEO</name>
<dbReference type="Proteomes" id="UP000294886">
    <property type="component" value="Unassembled WGS sequence"/>
</dbReference>
<proteinExistence type="predicted"/>
<comment type="caution">
    <text evidence="1">The sequence shown here is derived from an EMBL/GenBank/DDBJ whole genome shotgun (WGS) entry which is preliminary data.</text>
</comment>
<dbReference type="AlphaFoldDB" id="A0A4R2J556"/>
<accession>A0A4R2J556</accession>
<gene>
    <name evidence="1" type="ORF">EV203_1644</name>
</gene>
<evidence type="ECO:0000313" key="1">
    <source>
        <dbReference type="EMBL" id="TCO53414.1"/>
    </source>
</evidence>
<protein>
    <submittedName>
        <fullName evidence="1">Uncharacterized protein</fullName>
    </submittedName>
</protein>